<gene>
    <name evidence="1" type="ordered locus">MYPU_0710</name>
</gene>
<dbReference type="PIR" id="G90520">
    <property type="entry name" value="G90520"/>
</dbReference>
<accession>Q98RD8</accession>
<evidence type="ECO:0000313" key="2">
    <source>
        <dbReference type="Proteomes" id="UP000000528"/>
    </source>
</evidence>
<dbReference type="BioCyc" id="MPUL272635:G1GT6-73-MONOMER"/>
<dbReference type="HOGENOM" id="CLU_2917714_0_0_14"/>
<keyword evidence="2" id="KW-1185">Reference proteome</keyword>
<dbReference type="EMBL" id="AL445563">
    <property type="protein sequence ID" value="CAC13244.1"/>
    <property type="molecule type" value="Genomic_DNA"/>
</dbReference>
<protein>
    <submittedName>
        <fullName evidence="1">Uncharacterized protein</fullName>
    </submittedName>
</protein>
<evidence type="ECO:0000313" key="1">
    <source>
        <dbReference type="EMBL" id="CAC13244.1"/>
    </source>
</evidence>
<sequence length="61" mass="7418">MIKKPSFRGEEKVFYSKKASYINITKIYYIKEGELEKYVDFDNVHYTHYLDSYLVMIILKI</sequence>
<dbReference type="AlphaFoldDB" id="Q98RD8"/>
<dbReference type="Proteomes" id="UP000000528">
    <property type="component" value="Chromosome"/>
</dbReference>
<reference evidence="1 2" key="1">
    <citation type="journal article" date="2001" name="Nucleic Acids Res.">
        <title>The complete genome sequence of the murine respiratory pathogen Mycoplasma pulmonis.</title>
        <authorList>
            <person name="Chambaud I."/>
            <person name="Heilig R."/>
            <person name="Ferris S."/>
            <person name="Barbe V."/>
            <person name="Samson D."/>
            <person name="Galisson F."/>
            <person name="Moszer I."/>
            <person name="Dybvig K."/>
            <person name="Wroblewski H."/>
            <person name="Viari A."/>
            <person name="Rocha E.P.C."/>
            <person name="Blanchard A."/>
        </authorList>
    </citation>
    <scope>NUCLEOTIDE SEQUENCE [LARGE SCALE GENOMIC DNA]</scope>
    <source>
        <strain evidence="1 2">UAB CTIP</strain>
    </source>
</reference>
<organism evidence="2">
    <name type="scientific">Mycoplasmopsis pulmonis (strain UAB CTIP)</name>
    <name type="common">Mycoplasma pulmonis</name>
    <dbReference type="NCBI Taxonomy" id="272635"/>
    <lineage>
        <taxon>Bacteria</taxon>
        <taxon>Bacillati</taxon>
        <taxon>Mycoplasmatota</taxon>
        <taxon>Mycoplasmoidales</taxon>
        <taxon>Metamycoplasmataceae</taxon>
        <taxon>Mycoplasmopsis</taxon>
    </lineage>
</organism>
<dbReference type="KEGG" id="mpu:MYPU_0710"/>
<proteinExistence type="predicted"/>
<name>Q98RD8_MYCPU</name>